<dbReference type="OMA" id="KWTSYTK"/>
<dbReference type="PANTHER" id="PTHR36939">
    <property type="entry name" value="PROTEIN CBG03389"/>
    <property type="match status" value="1"/>
</dbReference>
<protein>
    <recommendedName>
        <fullName evidence="5">Protein sleepless</fullName>
    </recommendedName>
</protein>
<evidence type="ECO:0000256" key="1">
    <source>
        <dbReference type="SAM" id="Phobius"/>
    </source>
</evidence>
<dbReference type="KEGG" id="cbr:CBG_01463"/>
<feature type="signal peptide" evidence="2">
    <location>
        <begin position="1"/>
        <end position="20"/>
    </location>
</feature>
<dbReference type="PANTHER" id="PTHR36939:SF2">
    <property type="entry name" value="PROTEIN SLEEPLESS"/>
    <property type="match status" value="1"/>
</dbReference>
<keyword evidence="1" id="KW-0472">Membrane</keyword>
<dbReference type="EMBL" id="CP090895">
    <property type="protein sequence ID" value="ULT86289.1"/>
    <property type="molecule type" value="Genomic_DNA"/>
</dbReference>
<proteinExistence type="predicted"/>
<feature type="chain" id="PRO_5042089392" description="Protein sleepless" evidence="2">
    <location>
        <begin position="21"/>
        <end position="158"/>
    </location>
</feature>
<keyword evidence="2" id="KW-0732">Signal</keyword>
<accession>A0AAE9A3L6</accession>
<gene>
    <name evidence="3" type="ORF">L3Y34_006160</name>
</gene>
<keyword evidence="1" id="KW-0812">Transmembrane</keyword>
<evidence type="ECO:0008006" key="5">
    <source>
        <dbReference type="Google" id="ProtNLM"/>
    </source>
</evidence>
<name>A0AAE9A3L6_CAEBR</name>
<evidence type="ECO:0000256" key="2">
    <source>
        <dbReference type="SAM" id="SignalP"/>
    </source>
</evidence>
<dbReference type="Proteomes" id="UP000827892">
    <property type="component" value="Chromosome V"/>
</dbReference>
<dbReference type="AlphaFoldDB" id="A0AAE9A3L6"/>
<evidence type="ECO:0000313" key="4">
    <source>
        <dbReference type="Proteomes" id="UP000827892"/>
    </source>
</evidence>
<keyword evidence="1" id="KW-1133">Transmembrane helix</keyword>
<sequence length="158" mass="18034">MFSNFLFYFFLLYLVSPSFPIQCHQCGGQERMGKLTKKMFTELNISPDKYYGNCKAKSGSDVCTNGTFCIKRAKVYRIGFNSLNYKWTSYTKGCASVREDNGQNITNGCFDLNQDTTKVGYTTKRLDCYCDTDFCNTASYYATASIILLVIFWHTASH</sequence>
<feature type="transmembrane region" description="Helical" evidence="1">
    <location>
        <begin position="138"/>
        <end position="156"/>
    </location>
</feature>
<evidence type="ECO:0000313" key="3">
    <source>
        <dbReference type="EMBL" id="ULT86289.1"/>
    </source>
</evidence>
<organism evidence="3 4">
    <name type="scientific">Caenorhabditis briggsae</name>
    <dbReference type="NCBI Taxonomy" id="6238"/>
    <lineage>
        <taxon>Eukaryota</taxon>
        <taxon>Metazoa</taxon>
        <taxon>Ecdysozoa</taxon>
        <taxon>Nematoda</taxon>
        <taxon>Chromadorea</taxon>
        <taxon>Rhabditida</taxon>
        <taxon>Rhabditina</taxon>
        <taxon>Rhabditomorpha</taxon>
        <taxon>Rhabditoidea</taxon>
        <taxon>Rhabditidae</taxon>
        <taxon>Peloderinae</taxon>
        <taxon>Caenorhabditis</taxon>
    </lineage>
</organism>
<reference evidence="3 4" key="1">
    <citation type="submission" date="2022-02" db="EMBL/GenBank/DDBJ databases">
        <title>Chromosome-level reference genomes for two strains of Caenorhabditis briggsae: an improved platform for comparative genomics.</title>
        <authorList>
            <person name="Stevens L."/>
            <person name="Andersen E.C."/>
        </authorList>
    </citation>
    <scope>NUCLEOTIDE SEQUENCE [LARGE SCALE GENOMIC DNA]</scope>
    <source>
        <strain evidence="3">QX1410_ONT</strain>
        <tissue evidence="3">Whole-organism</tissue>
    </source>
</reference>